<proteinExistence type="predicted"/>
<gene>
    <name evidence="2" type="ORF">FOZ60_014102</name>
</gene>
<protein>
    <submittedName>
        <fullName evidence="2">Uncharacterized protein</fullName>
    </submittedName>
</protein>
<evidence type="ECO:0000313" key="3">
    <source>
        <dbReference type="Proteomes" id="UP000541610"/>
    </source>
</evidence>
<name>A0A7J6P7R2_PEROL</name>
<feature type="compositionally biased region" description="Basic and acidic residues" evidence="1">
    <location>
        <begin position="219"/>
        <end position="233"/>
    </location>
</feature>
<evidence type="ECO:0000256" key="1">
    <source>
        <dbReference type="SAM" id="MobiDB-lite"/>
    </source>
</evidence>
<accession>A0A7J6P7R2</accession>
<evidence type="ECO:0000313" key="2">
    <source>
        <dbReference type="EMBL" id="KAF4692148.1"/>
    </source>
</evidence>
<feature type="region of interest" description="Disordered" evidence="1">
    <location>
        <begin position="215"/>
        <end position="238"/>
    </location>
</feature>
<sequence>MELDEVSPEARQSPPAKVFRDDSGERISPEADGVSPPSSLILMRDGEQESASDAGLYHARDAAGNYVGADLLSSSFDASNFGVRHDGAHDSSWESARSLVDSSGSGPGEWRAHDHHHHVVETGRPIARADDLISPPEFEDQWPGAEVRSKLERASTYEEWVEALLGAPDPEQPEGRTVWMIFNFPSSLEIFGLIRRLALTMSGLRLSLIRQESIQSEGHTAEHHHEMDRGRTTEDEEDLSLPFELEDLWPEAEDRSSEEQWIKAFLAFPGASYPPSPAVSLTGEFEENYAEPRHQGDDGVSSTLTSIPDGKRLILNL</sequence>
<feature type="compositionally biased region" description="Basic and acidic residues" evidence="1">
    <location>
        <begin position="18"/>
        <end position="29"/>
    </location>
</feature>
<organism evidence="2 3">
    <name type="scientific">Perkinsus olseni</name>
    <name type="common">Perkinsus atlanticus</name>
    <dbReference type="NCBI Taxonomy" id="32597"/>
    <lineage>
        <taxon>Eukaryota</taxon>
        <taxon>Sar</taxon>
        <taxon>Alveolata</taxon>
        <taxon>Perkinsozoa</taxon>
        <taxon>Perkinsea</taxon>
        <taxon>Perkinsida</taxon>
        <taxon>Perkinsidae</taxon>
        <taxon>Perkinsus</taxon>
    </lineage>
</organism>
<dbReference type="AlphaFoldDB" id="A0A7J6P7R2"/>
<reference evidence="2 3" key="1">
    <citation type="submission" date="2020-04" db="EMBL/GenBank/DDBJ databases">
        <title>Perkinsus olseni comparative genomics.</title>
        <authorList>
            <person name="Bogema D.R."/>
        </authorList>
    </citation>
    <scope>NUCLEOTIDE SEQUENCE [LARGE SCALE GENOMIC DNA]</scope>
    <source>
        <strain evidence="2">00978-12</strain>
    </source>
</reference>
<dbReference type="Proteomes" id="UP000541610">
    <property type="component" value="Unassembled WGS sequence"/>
</dbReference>
<dbReference type="EMBL" id="JABANP010000065">
    <property type="protein sequence ID" value="KAF4692148.1"/>
    <property type="molecule type" value="Genomic_DNA"/>
</dbReference>
<feature type="region of interest" description="Disordered" evidence="1">
    <location>
        <begin position="1"/>
        <end position="53"/>
    </location>
</feature>
<comment type="caution">
    <text evidence="2">The sequence shown here is derived from an EMBL/GenBank/DDBJ whole genome shotgun (WGS) entry which is preliminary data.</text>
</comment>